<protein>
    <submittedName>
        <fullName evidence="1">Uncharacterized protein</fullName>
    </submittedName>
</protein>
<gene>
    <name evidence="1" type="ORF">GMA92_12170</name>
</gene>
<comment type="caution">
    <text evidence="1">The sequence shown here is derived from an EMBL/GenBank/DDBJ whole genome shotgun (WGS) entry which is preliminary data.</text>
</comment>
<organism evidence="1 2">
    <name type="scientific">Turicibacter sanguinis</name>
    <dbReference type="NCBI Taxonomy" id="154288"/>
    <lineage>
        <taxon>Bacteria</taxon>
        <taxon>Bacillati</taxon>
        <taxon>Bacillota</taxon>
        <taxon>Erysipelotrichia</taxon>
        <taxon>Erysipelotrichales</taxon>
        <taxon>Turicibacteraceae</taxon>
        <taxon>Turicibacter</taxon>
    </lineage>
</organism>
<dbReference type="RefSeq" id="WP_006785741.1">
    <property type="nucleotide sequence ID" value="NZ_CAJJOK010000009.1"/>
</dbReference>
<dbReference type="EMBL" id="WMQE01000031">
    <property type="protein sequence ID" value="MTK22166.1"/>
    <property type="molecule type" value="Genomic_DNA"/>
</dbReference>
<dbReference type="AlphaFoldDB" id="A0A173RJZ3"/>
<evidence type="ECO:0000313" key="1">
    <source>
        <dbReference type="EMBL" id="MTK22166.1"/>
    </source>
</evidence>
<evidence type="ECO:0000313" key="2">
    <source>
        <dbReference type="Proteomes" id="UP000487649"/>
    </source>
</evidence>
<sequence>MTVFKYTFLNAGFTILMMGLSYLLTRFIAVLNGRPFKLTYLPLMKHEDFIFVSVIIVTFITHFLVIKKMTHRFKESSEFLLGLLVLLLILSLIITFTFPGASYLTVCPAFLIAICAFIKTLLNGNWYSSYLLFIPIPFIIILFIPTIYLFNAALTLGGLVANMLLIMIAFISILSSLSAID</sequence>
<accession>A0A173RJZ3</accession>
<proteinExistence type="predicted"/>
<dbReference type="Proteomes" id="UP000487649">
    <property type="component" value="Unassembled WGS sequence"/>
</dbReference>
<name>A0A173RJZ3_9FIRM</name>
<reference evidence="1 2" key="1">
    <citation type="journal article" date="2019" name="Nat. Med.">
        <title>A library of human gut bacterial isolates paired with longitudinal multiomics data enables mechanistic microbiome research.</title>
        <authorList>
            <person name="Poyet M."/>
            <person name="Groussin M."/>
            <person name="Gibbons S.M."/>
            <person name="Avila-Pacheco J."/>
            <person name="Jiang X."/>
            <person name="Kearney S.M."/>
            <person name="Perrotta A.R."/>
            <person name="Berdy B."/>
            <person name="Zhao S."/>
            <person name="Lieberman T.D."/>
            <person name="Swanson P.K."/>
            <person name="Smith M."/>
            <person name="Roesemann S."/>
            <person name="Alexander J.E."/>
            <person name="Rich S.A."/>
            <person name="Livny J."/>
            <person name="Vlamakis H."/>
            <person name="Clish C."/>
            <person name="Bullock K."/>
            <person name="Deik A."/>
            <person name="Scott J."/>
            <person name="Pierce K.A."/>
            <person name="Xavier R.J."/>
            <person name="Alm E.J."/>
        </authorList>
    </citation>
    <scope>NUCLEOTIDE SEQUENCE [LARGE SCALE GENOMIC DNA]</scope>
    <source>
        <strain evidence="1 2">BIOML-A198</strain>
    </source>
</reference>